<feature type="domain" description="HD" evidence="1">
    <location>
        <begin position="53"/>
        <end position="119"/>
    </location>
</feature>
<dbReference type="InterPro" id="IPR006674">
    <property type="entry name" value="HD_domain"/>
</dbReference>
<gene>
    <name evidence="2" type="ORF">W908_00635</name>
</gene>
<dbReference type="EMBL" id="CP006911">
    <property type="protein sequence ID" value="ALE01247.1"/>
    <property type="molecule type" value="Genomic_DNA"/>
</dbReference>
<keyword evidence="3" id="KW-1185">Reference proteome</keyword>
<dbReference type="PANTHER" id="PTHR40202:SF1">
    <property type="entry name" value="HD DOMAIN-CONTAINING PROTEIN"/>
    <property type="match status" value="1"/>
</dbReference>
<dbReference type="OrthoDB" id="9802857at2"/>
<reference evidence="2 3" key="1">
    <citation type="journal article" date="2015" name="Genome Announc.">
        <title>Genome Sequence of 'Candidatus Thioglobus singularis' Strain PS1, a Mixotroph from the SUP05 Clade of Marine Gammaproteobacteria.</title>
        <authorList>
            <person name="Marshall K.T."/>
            <person name="Morris R.M."/>
        </authorList>
    </citation>
    <scope>NUCLEOTIDE SEQUENCE [LARGE SCALE GENOMIC DNA]</scope>
    <source>
        <strain evidence="2 3">PS1</strain>
    </source>
</reference>
<protein>
    <submittedName>
        <fullName evidence="2">Phosphohydrolase</fullName>
    </submittedName>
</protein>
<dbReference type="Proteomes" id="UP000068905">
    <property type="component" value="Chromosome"/>
</dbReference>
<dbReference type="RefSeq" id="WP_053819530.1">
    <property type="nucleotide sequence ID" value="NZ_CP006911.1"/>
</dbReference>
<evidence type="ECO:0000313" key="2">
    <source>
        <dbReference type="EMBL" id="ALE01247.1"/>
    </source>
</evidence>
<dbReference type="STRING" id="1125411.W908_00635"/>
<dbReference type="SUPFAM" id="SSF109604">
    <property type="entry name" value="HD-domain/PDEase-like"/>
    <property type="match status" value="1"/>
</dbReference>
<keyword evidence="2" id="KW-0378">Hydrolase</keyword>
<dbReference type="AlphaFoldDB" id="A0A0M4LN99"/>
<dbReference type="Gene3D" id="1.10.3210.10">
    <property type="entry name" value="Hypothetical protein af1432"/>
    <property type="match status" value="1"/>
</dbReference>
<dbReference type="PANTHER" id="PTHR40202">
    <property type="match status" value="1"/>
</dbReference>
<dbReference type="KEGG" id="tsn:W908_00635"/>
<dbReference type="Pfam" id="PF01966">
    <property type="entry name" value="HD"/>
    <property type="match status" value="1"/>
</dbReference>
<evidence type="ECO:0000259" key="1">
    <source>
        <dbReference type="Pfam" id="PF01966"/>
    </source>
</evidence>
<sequence>MNKVDFISMENGTAEEYAFLDNLENQYLKDLPSRLIEALKALDFSLSGYQVSRLEHSLQGATRAFLAEEDLEMVMAVLFHDIGDSLAPHSHSEMAAAILRPFVSDKIYWIVKHHGVFQMYYYAHHSGGDRNAREAFIDSPWYDDTVRFCHHYDQNCFDPDYKSKPLEFFIPMINGFFSSPRLDDSEQLARHGNR</sequence>
<dbReference type="GO" id="GO:0016787">
    <property type="term" value="F:hydrolase activity"/>
    <property type="evidence" value="ECO:0007669"/>
    <property type="project" value="UniProtKB-KW"/>
</dbReference>
<name>A0A0M4LN99_9GAMM</name>
<proteinExistence type="predicted"/>
<dbReference type="InterPro" id="IPR052567">
    <property type="entry name" value="OP_Dioxygenase"/>
</dbReference>
<organism evidence="2 3">
    <name type="scientific">Candidatus Pseudothioglobus singularis PS1</name>
    <dbReference type="NCBI Taxonomy" id="1125411"/>
    <lineage>
        <taxon>Bacteria</taxon>
        <taxon>Pseudomonadati</taxon>
        <taxon>Pseudomonadota</taxon>
        <taxon>Gammaproteobacteria</taxon>
        <taxon>Candidatus Pseudothioglobaceae</taxon>
        <taxon>Candidatus Pseudothioglobus</taxon>
    </lineage>
</organism>
<accession>A0A0M4LN99</accession>
<evidence type="ECO:0000313" key="3">
    <source>
        <dbReference type="Proteomes" id="UP000068905"/>
    </source>
</evidence>